<feature type="chain" id="PRO_5003518132" evidence="1">
    <location>
        <begin position="29"/>
        <end position="334"/>
    </location>
</feature>
<feature type="domain" description="ABC-type glycine betaine transport system substrate-binding" evidence="2">
    <location>
        <begin position="59"/>
        <end position="327"/>
    </location>
</feature>
<dbReference type="GO" id="GO:0022857">
    <property type="term" value="F:transmembrane transporter activity"/>
    <property type="evidence" value="ECO:0007669"/>
    <property type="project" value="InterPro"/>
</dbReference>
<gene>
    <name evidence="3" type="ordered locus">SCATT_26220</name>
</gene>
<dbReference type="AlphaFoldDB" id="G8WZL7"/>
<sequence length="334" mass="34243">MGNPMSNPLRSARAAHAVRAVSAVVALAAGLTACGGGKSLEKQGQASSAASGGSGAKGSLVIGAGGFTESTVLAELYAKVLGDAGYGTTVKTLGNRELYEPALEKGQIDIVPEYAATLAEFLNAKENGSGAKPVASSDVKATVSALAKLAEARGLKVLPPGEAVDQNAFAVTKSFAEQHRLKTLSDLGRAKLPVKLAAGDECPQRPFCEPGLKKTYGIDVTGIDPKGVDTPQAKQTVKDGTDQLVLVSTTDATLDQFGLVLLDDDKKLQNADNLLPVVNAGHAGSPAVAAALEKVTKVLTTADLTALDRQVDAERKKPSDVAADYLKSKGLLKG</sequence>
<dbReference type="KEGG" id="scy:SCATT_26220"/>
<dbReference type="Gene3D" id="3.40.190.120">
    <property type="entry name" value="Osmoprotection protein (prox), domain 2"/>
    <property type="match status" value="1"/>
</dbReference>
<reference evidence="4" key="1">
    <citation type="submission" date="2011-12" db="EMBL/GenBank/DDBJ databases">
        <title>Complete genome sequence of Streptomyces cattleya strain DSM 46488.</title>
        <authorList>
            <person name="Ou H.-Y."/>
            <person name="Li P."/>
            <person name="Zhao C."/>
            <person name="O'Hagan D."/>
            <person name="Deng Z."/>
        </authorList>
    </citation>
    <scope>NUCLEOTIDE SEQUENCE [LARGE SCALE GENOMIC DNA]</scope>
    <source>
        <strain evidence="4">ATCC 35852 / DSM 46488 / JCM 4925 / NBRC 14057 / NRRL 8057</strain>
    </source>
</reference>
<dbReference type="SUPFAM" id="SSF53850">
    <property type="entry name" value="Periplasmic binding protein-like II"/>
    <property type="match status" value="1"/>
</dbReference>
<dbReference type="HOGENOM" id="CLU_038355_1_2_11"/>
<keyword evidence="1" id="KW-0732">Signal</keyword>
<evidence type="ECO:0000313" key="4">
    <source>
        <dbReference type="Proteomes" id="UP000007842"/>
    </source>
</evidence>
<dbReference type="PATRIC" id="fig|1003195.29.peg.2629"/>
<dbReference type="GO" id="GO:0043190">
    <property type="term" value="C:ATP-binding cassette (ABC) transporter complex"/>
    <property type="evidence" value="ECO:0007669"/>
    <property type="project" value="InterPro"/>
</dbReference>
<evidence type="ECO:0000259" key="2">
    <source>
        <dbReference type="Pfam" id="PF04069"/>
    </source>
</evidence>
<proteinExistence type="predicted"/>
<dbReference type="CDD" id="cd13606">
    <property type="entry name" value="PBP2_ProX_like"/>
    <property type="match status" value="1"/>
</dbReference>
<name>G8WZL7_STREN</name>
<dbReference type="Gene3D" id="3.40.190.10">
    <property type="entry name" value="Periplasmic binding protein-like II"/>
    <property type="match status" value="1"/>
</dbReference>
<protein>
    <submittedName>
        <fullName evidence="3">Substrate-binding region of ABC-type glycine betaine transport system</fullName>
    </submittedName>
</protein>
<accession>G8WZL7</accession>
<dbReference type="eggNOG" id="COG1732">
    <property type="taxonomic scope" value="Bacteria"/>
</dbReference>
<dbReference type="EMBL" id="CP003219">
    <property type="protein sequence ID" value="AEW94993.1"/>
    <property type="molecule type" value="Genomic_DNA"/>
</dbReference>
<dbReference type="Proteomes" id="UP000007842">
    <property type="component" value="Chromosome"/>
</dbReference>
<evidence type="ECO:0000313" key="3">
    <source>
        <dbReference type="EMBL" id="AEW94993.1"/>
    </source>
</evidence>
<organism evidence="3 4">
    <name type="scientific">Streptantibioticus cattleyicolor (strain ATCC 35852 / DSM 46488 / JCM 4925 / NBRC 14057 / NRRL 8057)</name>
    <name type="common">Streptomyces cattleya</name>
    <dbReference type="NCBI Taxonomy" id="1003195"/>
    <lineage>
        <taxon>Bacteria</taxon>
        <taxon>Bacillati</taxon>
        <taxon>Actinomycetota</taxon>
        <taxon>Actinomycetes</taxon>
        <taxon>Kitasatosporales</taxon>
        <taxon>Streptomycetaceae</taxon>
        <taxon>Streptantibioticus</taxon>
    </lineage>
</organism>
<feature type="signal peptide" evidence="1">
    <location>
        <begin position="1"/>
        <end position="28"/>
    </location>
</feature>
<evidence type="ECO:0000256" key="1">
    <source>
        <dbReference type="SAM" id="SignalP"/>
    </source>
</evidence>
<dbReference type="InterPro" id="IPR007210">
    <property type="entry name" value="ABC_Gly_betaine_transp_sub-bd"/>
</dbReference>
<dbReference type="STRING" id="1003195.SCATT_26220"/>
<keyword evidence="4" id="KW-1185">Reference proteome</keyword>
<dbReference type="Pfam" id="PF04069">
    <property type="entry name" value="OpuAC"/>
    <property type="match status" value="1"/>
</dbReference>